<dbReference type="AlphaFoldDB" id="A0A3B0BX52"/>
<dbReference type="PANTHER" id="PTHR32305">
    <property type="match status" value="1"/>
</dbReference>
<dbReference type="InterPro" id="IPR022385">
    <property type="entry name" value="Rhs_assc_core"/>
</dbReference>
<dbReference type="Gene3D" id="2.180.10.10">
    <property type="entry name" value="RHS repeat-associated core"/>
    <property type="match status" value="1"/>
</dbReference>
<name>A0A3B0BX52_9FLAO</name>
<dbReference type="Proteomes" id="UP000276603">
    <property type="component" value="Unassembled WGS sequence"/>
</dbReference>
<comment type="caution">
    <text evidence="1">The sequence shown here is derived from an EMBL/GenBank/DDBJ whole genome shotgun (WGS) entry which is preliminary data.</text>
</comment>
<sequence>MAEIQDLGEGNGGREGLFPTEHHIYGNSRLGMERKNLEILEEGPILERTFFENKVGDKRYELSNHLGNVLSVVTDRKITNGDGSFAPDVVAYNDYYPFGQLLPNRHANTSDYRYGFQGQELDNEIKGEGNSINYKFRMHDPRVGRFFAIDPLTAKYPYYSPYSFSGNRVIDAVELEGAEQLIRITDDTGTRELPLKSKRGYSEISNFYEAFRKGLDPQKFTWFRGEERFTELSTGTFPDSGTLSIIQTENKTFLSFDEKLDSETVDKLYNDDGKRKSIDQLGKESLVRAGRETSNSLENIGDAAVILGIVAVPETLGLSGLVVLGGEVIGGIGLIGNVVLDFSEGKNHQAIGRLVLEGASAGFGQQIKKAFPKASQGEINEKVGKAVADFMNELMKQSIGIGIEKANEDEK</sequence>
<dbReference type="PANTHER" id="PTHR32305:SF15">
    <property type="entry name" value="PROTEIN RHSA-RELATED"/>
    <property type="match status" value="1"/>
</dbReference>
<accession>A0A3B0BX52</accession>
<gene>
    <name evidence="1" type="ORF">D7Z94_23875</name>
</gene>
<dbReference type="InterPro" id="IPR050708">
    <property type="entry name" value="T6SS_VgrG/RHS"/>
</dbReference>
<dbReference type="OrthoDB" id="2972467at2"/>
<dbReference type="RefSeq" id="WP_120714171.1">
    <property type="nucleotide sequence ID" value="NZ_RBCJ01000006.1"/>
</dbReference>
<evidence type="ECO:0000313" key="1">
    <source>
        <dbReference type="EMBL" id="RKN76824.1"/>
    </source>
</evidence>
<evidence type="ECO:0008006" key="3">
    <source>
        <dbReference type="Google" id="ProtNLM"/>
    </source>
</evidence>
<protein>
    <recommendedName>
        <fullName evidence="3">RHS repeat-associated core domain-containing protein</fullName>
    </recommendedName>
</protein>
<evidence type="ECO:0000313" key="2">
    <source>
        <dbReference type="Proteomes" id="UP000276603"/>
    </source>
</evidence>
<organism evidence="1 2">
    <name type="scientific">Ulvibacterium marinum</name>
    <dbReference type="NCBI Taxonomy" id="2419782"/>
    <lineage>
        <taxon>Bacteria</taxon>
        <taxon>Pseudomonadati</taxon>
        <taxon>Bacteroidota</taxon>
        <taxon>Flavobacteriia</taxon>
        <taxon>Flavobacteriales</taxon>
        <taxon>Flavobacteriaceae</taxon>
        <taxon>Ulvibacterium</taxon>
    </lineage>
</organism>
<keyword evidence="2" id="KW-1185">Reference proteome</keyword>
<reference evidence="1 2" key="1">
    <citation type="submission" date="2018-10" db="EMBL/GenBank/DDBJ databases">
        <title>Ulvibacterium marinum gen. nov., sp. nov., a novel marine bacterium of the family Flavobacteriaceae, isolated from a culture of the green alga Ulva prolifera.</title>
        <authorList>
            <person name="Zhang Z."/>
        </authorList>
    </citation>
    <scope>NUCLEOTIDE SEQUENCE [LARGE SCALE GENOMIC DNA]</scope>
    <source>
        <strain evidence="1 2">CCMM003</strain>
    </source>
</reference>
<dbReference type="EMBL" id="RBCJ01000006">
    <property type="protein sequence ID" value="RKN76824.1"/>
    <property type="molecule type" value="Genomic_DNA"/>
</dbReference>
<dbReference type="NCBIfam" id="TIGR03696">
    <property type="entry name" value="Rhs_assc_core"/>
    <property type="match status" value="1"/>
</dbReference>
<proteinExistence type="predicted"/>